<proteinExistence type="predicted"/>
<dbReference type="RefSeq" id="WP_378321967.1">
    <property type="nucleotide sequence ID" value="NZ_JBHUHY010000033.1"/>
</dbReference>
<keyword evidence="3" id="KW-1185">Reference proteome</keyword>
<dbReference type="EMBL" id="JBHUHY010000033">
    <property type="protein sequence ID" value="MFD2188942.1"/>
    <property type="molecule type" value="Genomic_DNA"/>
</dbReference>
<dbReference type="Proteomes" id="UP001597344">
    <property type="component" value="Unassembled WGS sequence"/>
</dbReference>
<feature type="domain" description="DUF2147" evidence="1">
    <location>
        <begin position="25"/>
        <end position="126"/>
    </location>
</feature>
<organism evidence="2 3">
    <name type="scientific">Aquimarina celericrescens</name>
    <dbReference type="NCBI Taxonomy" id="1964542"/>
    <lineage>
        <taxon>Bacteria</taxon>
        <taxon>Pseudomonadati</taxon>
        <taxon>Bacteroidota</taxon>
        <taxon>Flavobacteriia</taxon>
        <taxon>Flavobacteriales</taxon>
        <taxon>Flavobacteriaceae</taxon>
        <taxon>Aquimarina</taxon>
    </lineage>
</organism>
<dbReference type="PANTHER" id="PTHR36919:SF2">
    <property type="entry name" value="BLL6627 PROTEIN"/>
    <property type="match status" value="1"/>
</dbReference>
<dbReference type="Pfam" id="PF09917">
    <property type="entry name" value="DUF2147"/>
    <property type="match status" value="1"/>
</dbReference>
<evidence type="ECO:0000313" key="2">
    <source>
        <dbReference type="EMBL" id="MFD2188942.1"/>
    </source>
</evidence>
<accession>A0ABW5B4M0</accession>
<protein>
    <submittedName>
        <fullName evidence="2">DUF2147 domain-containing protein</fullName>
    </submittedName>
</protein>
<reference evidence="3" key="1">
    <citation type="journal article" date="2019" name="Int. J. Syst. Evol. Microbiol.">
        <title>The Global Catalogue of Microorganisms (GCM) 10K type strain sequencing project: providing services to taxonomists for standard genome sequencing and annotation.</title>
        <authorList>
            <consortium name="The Broad Institute Genomics Platform"/>
            <consortium name="The Broad Institute Genome Sequencing Center for Infectious Disease"/>
            <person name="Wu L."/>
            <person name="Ma J."/>
        </authorList>
    </citation>
    <scope>NUCLEOTIDE SEQUENCE [LARGE SCALE GENOMIC DNA]</scope>
    <source>
        <strain evidence="3">DT92</strain>
    </source>
</reference>
<evidence type="ECO:0000313" key="3">
    <source>
        <dbReference type="Proteomes" id="UP001597344"/>
    </source>
</evidence>
<evidence type="ECO:0000259" key="1">
    <source>
        <dbReference type="Pfam" id="PF09917"/>
    </source>
</evidence>
<name>A0ABW5B4M0_9FLAO</name>
<sequence>MKFIVLFAISTLFVSSSITSESYLGKWEITGGSVIEIYQNGKNFYGKIDKRASNPLSNFNGLDNKNPQEELRNRPLLGMNILNELKYEDGVLSGGTIYNADSGKTYTVKVWIDSDDINVCYIRAYKSFLFKTFIAKRIKSQKYIASDTK</sequence>
<comment type="caution">
    <text evidence="2">The sequence shown here is derived from an EMBL/GenBank/DDBJ whole genome shotgun (WGS) entry which is preliminary data.</text>
</comment>
<dbReference type="PANTHER" id="PTHR36919">
    <property type="entry name" value="BLR1215 PROTEIN"/>
    <property type="match status" value="1"/>
</dbReference>
<gene>
    <name evidence="2" type="ORF">ACFSJT_19230</name>
</gene>
<dbReference type="InterPro" id="IPR019223">
    <property type="entry name" value="DUF2147"/>
</dbReference>
<dbReference type="Gene3D" id="2.40.128.520">
    <property type="match status" value="1"/>
</dbReference>